<feature type="signal peptide" evidence="1">
    <location>
        <begin position="1"/>
        <end position="18"/>
    </location>
</feature>
<accession>A0AAV7CM67</accession>
<dbReference type="Proteomes" id="UP000824782">
    <property type="component" value="Unassembled WGS sequence"/>
</dbReference>
<comment type="caution">
    <text evidence="2">The sequence shown here is derived from an EMBL/GenBank/DDBJ whole genome shotgun (WGS) entry which is preliminary data.</text>
</comment>
<dbReference type="AlphaFoldDB" id="A0AAV7CM67"/>
<evidence type="ECO:0000313" key="2">
    <source>
        <dbReference type="EMBL" id="KAG8586183.1"/>
    </source>
</evidence>
<evidence type="ECO:0008006" key="4">
    <source>
        <dbReference type="Google" id="ProtNLM"/>
    </source>
</evidence>
<organism evidence="2 3">
    <name type="scientific">Engystomops pustulosus</name>
    <name type="common">Tungara frog</name>
    <name type="synonym">Physalaemus pustulosus</name>
    <dbReference type="NCBI Taxonomy" id="76066"/>
    <lineage>
        <taxon>Eukaryota</taxon>
        <taxon>Metazoa</taxon>
        <taxon>Chordata</taxon>
        <taxon>Craniata</taxon>
        <taxon>Vertebrata</taxon>
        <taxon>Euteleostomi</taxon>
        <taxon>Amphibia</taxon>
        <taxon>Batrachia</taxon>
        <taxon>Anura</taxon>
        <taxon>Neobatrachia</taxon>
        <taxon>Hyloidea</taxon>
        <taxon>Leptodactylidae</taxon>
        <taxon>Leiuperinae</taxon>
        <taxon>Engystomops</taxon>
    </lineage>
</organism>
<sequence>MWRLASWHFCLQQGSGHAFMLIFSYTVPSAVDSVIEDTEAVVYAVCDLAVLQPTRLHCLLHDWKFSKAYLTGYVLCYTLGL</sequence>
<reference evidence="2" key="1">
    <citation type="thesis" date="2020" institute="ProQuest LLC" country="789 East Eisenhower Parkway, Ann Arbor, MI, USA">
        <title>Comparative Genomics and Chromosome Evolution.</title>
        <authorList>
            <person name="Mudd A.B."/>
        </authorList>
    </citation>
    <scope>NUCLEOTIDE SEQUENCE</scope>
    <source>
        <strain evidence="2">237g6f4</strain>
        <tissue evidence="2">Blood</tissue>
    </source>
</reference>
<dbReference type="EMBL" id="WNYA01000002">
    <property type="protein sequence ID" value="KAG8586183.1"/>
    <property type="molecule type" value="Genomic_DNA"/>
</dbReference>
<proteinExistence type="predicted"/>
<evidence type="ECO:0000313" key="3">
    <source>
        <dbReference type="Proteomes" id="UP000824782"/>
    </source>
</evidence>
<protein>
    <recommendedName>
        <fullName evidence="4">Secreted protein</fullName>
    </recommendedName>
</protein>
<gene>
    <name evidence="2" type="ORF">GDO81_005288</name>
</gene>
<feature type="chain" id="PRO_5043955848" description="Secreted protein" evidence="1">
    <location>
        <begin position="19"/>
        <end position="81"/>
    </location>
</feature>
<evidence type="ECO:0000256" key="1">
    <source>
        <dbReference type="SAM" id="SignalP"/>
    </source>
</evidence>
<keyword evidence="1" id="KW-0732">Signal</keyword>
<keyword evidence="3" id="KW-1185">Reference proteome</keyword>
<name>A0AAV7CM67_ENGPU</name>